<protein>
    <submittedName>
        <fullName evidence="2">Uncharacterized protein</fullName>
    </submittedName>
</protein>
<dbReference type="Proteomes" id="UP000325105">
    <property type="component" value="Unassembled WGS sequence"/>
</dbReference>
<dbReference type="AlphaFoldDB" id="A0A5S5D3V8"/>
<dbReference type="OrthoDB" id="710531at2"/>
<evidence type="ECO:0000313" key="3">
    <source>
        <dbReference type="Proteomes" id="UP000325105"/>
    </source>
</evidence>
<accession>A0A5S5D3V8</accession>
<comment type="caution">
    <text evidence="2">The sequence shown here is derived from an EMBL/GenBank/DDBJ whole genome shotgun (WGS) entry which is preliminary data.</text>
</comment>
<gene>
    <name evidence="2" type="ORF">BC792_12858</name>
</gene>
<keyword evidence="1" id="KW-0472">Membrane</keyword>
<dbReference type="RefSeq" id="WP_148910124.1">
    <property type="nucleotide sequence ID" value="NZ_VNHX01000028.1"/>
</dbReference>
<reference evidence="2 3" key="1">
    <citation type="submission" date="2019-07" db="EMBL/GenBank/DDBJ databases">
        <title>Genomic Encyclopedia of Archaeal and Bacterial Type Strains, Phase II (KMG-II): from individual species to whole genera.</title>
        <authorList>
            <person name="Goeker M."/>
        </authorList>
    </citation>
    <scope>NUCLEOTIDE SEQUENCE [LARGE SCALE GENOMIC DNA]</scope>
    <source>
        <strain evidence="2 3">DSM 18850</strain>
    </source>
</reference>
<keyword evidence="1" id="KW-0812">Transmembrane</keyword>
<evidence type="ECO:0000256" key="1">
    <source>
        <dbReference type="SAM" id="Phobius"/>
    </source>
</evidence>
<organism evidence="2 3">
    <name type="scientific">Sphingobacterium allocomposti</name>
    <dbReference type="NCBI Taxonomy" id="415956"/>
    <lineage>
        <taxon>Bacteria</taxon>
        <taxon>Pseudomonadati</taxon>
        <taxon>Bacteroidota</taxon>
        <taxon>Sphingobacteriia</taxon>
        <taxon>Sphingobacteriales</taxon>
        <taxon>Sphingobacteriaceae</taxon>
        <taxon>Sphingobacterium</taxon>
    </lineage>
</organism>
<feature type="transmembrane region" description="Helical" evidence="1">
    <location>
        <begin position="85"/>
        <end position="112"/>
    </location>
</feature>
<dbReference type="EMBL" id="VNHX01000028">
    <property type="protein sequence ID" value="TYP89339.1"/>
    <property type="molecule type" value="Genomic_DNA"/>
</dbReference>
<keyword evidence="1" id="KW-1133">Transmembrane helix</keyword>
<name>A0A5S5D3V8_9SPHI</name>
<feature type="transmembrane region" description="Helical" evidence="1">
    <location>
        <begin position="133"/>
        <end position="152"/>
    </location>
</feature>
<evidence type="ECO:0000313" key="2">
    <source>
        <dbReference type="EMBL" id="TYP89339.1"/>
    </source>
</evidence>
<proteinExistence type="predicted"/>
<keyword evidence="3" id="KW-1185">Reference proteome</keyword>
<sequence length="154" mass="16894">MNYQFTLPDFPDSTFEMQTSVWTGRSKLFQDGILVSRANENGRPFLITAASGDTVKAYPKPRYMDVVPVLEIDGIQYDVVEKLTWFQYVICCVPLLLIFFGGALGGGLGAVASSINLQIIRTGGSATGNYLKVLGITLAAFAFYFLVAYIIWGV</sequence>